<gene>
    <name evidence="2" type="ORF">UV8b_00787</name>
</gene>
<feature type="compositionally biased region" description="Polar residues" evidence="1">
    <location>
        <begin position="51"/>
        <end position="63"/>
    </location>
</feature>
<proteinExistence type="predicted"/>
<keyword evidence="3" id="KW-1185">Reference proteome</keyword>
<organism evidence="2 3">
    <name type="scientific">Ustilaginoidea virens</name>
    <name type="common">Rice false smut fungus</name>
    <name type="synonym">Villosiclava virens</name>
    <dbReference type="NCBI Taxonomy" id="1159556"/>
    <lineage>
        <taxon>Eukaryota</taxon>
        <taxon>Fungi</taxon>
        <taxon>Dikarya</taxon>
        <taxon>Ascomycota</taxon>
        <taxon>Pezizomycotina</taxon>
        <taxon>Sordariomycetes</taxon>
        <taxon>Hypocreomycetidae</taxon>
        <taxon>Hypocreales</taxon>
        <taxon>Clavicipitaceae</taxon>
        <taxon>Ustilaginoidea</taxon>
    </lineage>
</organism>
<dbReference type="EMBL" id="CP072753">
    <property type="protein sequence ID" value="QUC16546.1"/>
    <property type="molecule type" value="Genomic_DNA"/>
</dbReference>
<evidence type="ECO:0000256" key="1">
    <source>
        <dbReference type="SAM" id="MobiDB-lite"/>
    </source>
</evidence>
<name>A0A8E5MDQ7_USTVR</name>
<feature type="compositionally biased region" description="Low complexity" evidence="1">
    <location>
        <begin position="88"/>
        <end position="99"/>
    </location>
</feature>
<dbReference type="GeneID" id="66061565"/>
<dbReference type="KEGG" id="uvi:66061565"/>
<dbReference type="Proteomes" id="UP000027002">
    <property type="component" value="Chromosome 1"/>
</dbReference>
<dbReference type="AlphaFoldDB" id="A0A8E5MDQ7"/>
<sequence length="124" mass="12094">MPAPAKQTSMLGGPPPAGSGSEERKSSLGDPPPQKPPGEADHGNHDYCIQDCNQNPNCPTSLSLCGGGDGEATGDKAKARVKGPPLRAGPGAAGAAGAEKGSGDAGNSARKGGPAARKKNKGGK</sequence>
<feature type="region of interest" description="Disordered" evidence="1">
    <location>
        <begin position="1"/>
        <end position="124"/>
    </location>
</feature>
<protein>
    <submittedName>
        <fullName evidence="2">Uncharacterized protein</fullName>
    </submittedName>
</protein>
<accession>A0A8E5MDQ7</accession>
<evidence type="ECO:0000313" key="2">
    <source>
        <dbReference type="EMBL" id="QUC16546.1"/>
    </source>
</evidence>
<feature type="compositionally biased region" description="Polar residues" evidence="1">
    <location>
        <begin position="1"/>
        <end position="10"/>
    </location>
</feature>
<reference evidence="2" key="1">
    <citation type="submission" date="2020-03" db="EMBL/GenBank/DDBJ databases">
        <title>A mixture of massive structural variations and highly conserved coding sequences in Ustilaginoidea virens genome.</title>
        <authorList>
            <person name="Zhang K."/>
            <person name="Zhao Z."/>
            <person name="Zhang Z."/>
            <person name="Li Y."/>
            <person name="Hsiang T."/>
            <person name="Sun W."/>
        </authorList>
    </citation>
    <scope>NUCLEOTIDE SEQUENCE</scope>
    <source>
        <strain evidence="2">UV-8b</strain>
    </source>
</reference>
<evidence type="ECO:0000313" key="3">
    <source>
        <dbReference type="Proteomes" id="UP000027002"/>
    </source>
</evidence>
<dbReference type="RefSeq" id="XP_042994219.1">
    <property type="nucleotide sequence ID" value="XM_043138285.1"/>
</dbReference>